<evidence type="ECO:0000256" key="1">
    <source>
        <dbReference type="SAM" id="MobiDB-lite"/>
    </source>
</evidence>
<proteinExistence type="predicted"/>
<reference evidence="2 3" key="1">
    <citation type="submission" date="2019-05" db="EMBL/GenBank/DDBJ databases">
        <title>Another draft genome of Portunus trituberculatus and its Hox gene families provides insights of decapod evolution.</title>
        <authorList>
            <person name="Jeong J.-H."/>
            <person name="Song I."/>
            <person name="Kim S."/>
            <person name="Choi T."/>
            <person name="Kim D."/>
            <person name="Ryu S."/>
            <person name="Kim W."/>
        </authorList>
    </citation>
    <scope>NUCLEOTIDE SEQUENCE [LARGE SCALE GENOMIC DNA]</scope>
    <source>
        <tissue evidence="2">Muscle</tissue>
    </source>
</reference>
<keyword evidence="3" id="KW-1185">Reference proteome</keyword>
<dbReference type="Proteomes" id="UP000324222">
    <property type="component" value="Unassembled WGS sequence"/>
</dbReference>
<feature type="region of interest" description="Disordered" evidence="1">
    <location>
        <begin position="41"/>
        <end position="67"/>
    </location>
</feature>
<dbReference type="EMBL" id="VSRR010141952">
    <property type="protein sequence ID" value="MPD04613.1"/>
    <property type="molecule type" value="Genomic_DNA"/>
</dbReference>
<comment type="caution">
    <text evidence="2">The sequence shown here is derived from an EMBL/GenBank/DDBJ whole genome shotgun (WGS) entry which is preliminary data.</text>
</comment>
<sequence>MNAAKKQRNIRNNIITFNSTHDKGKRTAKLGDSLRAWQEVVGDEESCSKNGERRGRTRMRGAAGGND</sequence>
<evidence type="ECO:0000313" key="2">
    <source>
        <dbReference type="EMBL" id="MPD04613.1"/>
    </source>
</evidence>
<name>A0A5B7K7Q0_PORTR</name>
<organism evidence="2 3">
    <name type="scientific">Portunus trituberculatus</name>
    <name type="common">Swimming crab</name>
    <name type="synonym">Neptunus trituberculatus</name>
    <dbReference type="NCBI Taxonomy" id="210409"/>
    <lineage>
        <taxon>Eukaryota</taxon>
        <taxon>Metazoa</taxon>
        <taxon>Ecdysozoa</taxon>
        <taxon>Arthropoda</taxon>
        <taxon>Crustacea</taxon>
        <taxon>Multicrustacea</taxon>
        <taxon>Malacostraca</taxon>
        <taxon>Eumalacostraca</taxon>
        <taxon>Eucarida</taxon>
        <taxon>Decapoda</taxon>
        <taxon>Pleocyemata</taxon>
        <taxon>Brachyura</taxon>
        <taxon>Eubrachyura</taxon>
        <taxon>Portunoidea</taxon>
        <taxon>Portunidae</taxon>
        <taxon>Portuninae</taxon>
        <taxon>Portunus</taxon>
    </lineage>
</organism>
<accession>A0A5B7K7Q0</accession>
<protein>
    <submittedName>
        <fullName evidence="2">Uncharacterized protein</fullName>
    </submittedName>
</protein>
<evidence type="ECO:0000313" key="3">
    <source>
        <dbReference type="Proteomes" id="UP000324222"/>
    </source>
</evidence>
<gene>
    <name evidence="2" type="ORF">E2C01_100310</name>
</gene>
<dbReference type="AlphaFoldDB" id="A0A5B7K7Q0"/>